<dbReference type="GO" id="GO:0043952">
    <property type="term" value="P:protein transport by the Sec complex"/>
    <property type="evidence" value="ECO:0007669"/>
    <property type="project" value="TreeGrafter"/>
</dbReference>
<dbReference type="InterPro" id="IPR004692">
    <property type="entry name" value="SecG"/>
</dbReference>
<dbReference type="Proteomes" id="UP000186323">
    <property type="component" value="Chromosome I"/>
</dbReference>
<dbReference type="Pfam" id="PF03840">
    <property type="entry name" value="SecG"/>
    <property type="match status" value="1"/>
</dbReference>
<evidence type="ECO:0000256" key="8">
    <source>
        <dbReference type="ARBA" id="ARBA00023010"/>
    </source>
</evidence>
<comment type="subcellular location">
    <subcellularLocation>
        <location evidence="1 10">Cell membrane</location>
        <topology evidence="1 10">Multi-pass membrane protein</topology>
    </subcellularLocation>
</comment>
<keyword evidence="7 10" id="KW-1133">Transmembrane helix</keyword>
<dbReference type="NCBIfam" id="TIGR00810">
    <property type="entry name" value="secG"/>
    <property type="match status" value="1"/>
</dbReference>
<evidence type="ECO:0000313" key="13">
    <source>
        <dbReference type="Proteomes" id="UP000186323"/>
    </source>
</evidence>
<feature type="region of interest" description="Disordered" evidence="11">
    <location>
        <begin position="96"/>
        <end position="149"/>
    </location>
</feature>
<evidence type="ECO:0000256" key="5">
    <source>
        <dbReference type="ARBA" id="ARBA00022692"/>
    </source>
</evidence>
<keyword evidence="13" id="KW-1185">Reference proteome</keyword>
<accession>A0A1K1LBR2</accession>
<keyword evidence="5 10" id="KW-0812">Transmembrane</keyword>
<proteinExistence type="inferred from homology"/>
<comment type="caution">
    <text evidence="10">Lacks conserved residue(s) required for the propagation of feature annotation.</text>
</comment>
<dbReference type="PANTHER" id="PTHR34182:SF1">
    <property type="entry name" value="PROTEIN-EXPORT MEMBRANE PROTEIN SECG"/>
    <property type="match status" value="1"/>
</dbReference>
<dbReference type="AlphaFoldDB" id="A0A1K1LBR2"/>
<gene>
    <name evidence="12" type="ORF">DESPIGER_0244</name>
</gene>
<evidence type="ECO:0000256" key="11">
    <source>
        <dbReference type="SAM" id="MobiDB-lite"/>
    </source>
</evidence>
<keyword evidence="3 10" id="KW-0813">Transport</keyword>
<sequence length="149" mass="14594">MQTLILTLHIIVCVVLVILILLQAGKEGMGVIFGGGNTSVFGSSGAGGMLAKMTAFMAVVFVVTSLSYTYVTSSRPSDESAVLNVEPLTIEDVPAKPAAAPEAAAPAQPATTGEAPAAPEAAPAGAAAPAAPAAEAPAADAPAAQPAQQ</sequence>
<keyword evidence="9 10" id="KW-0472">Membrane</keyword>
<evidence type="ECO:0000256" key="3">
    <source>
        <dbReference type="ARBA" id="ARBA00022448"/>
    </source>
</evidence>
<protein>
    <recommendedName>
        <fullName evidence="10">Protein-export membrane protein SecG</fullName>
    </recommendedName>
</protein>
<evidence type="ECO:0000313" key="12">
    <source>
        <dbReference type="EMBL" id="SFV72141.1"/>
    </source>
</evidence>
<organism evidence="12 13">
    <name type="scientific">Desulfovibrio piger</name>
    <dbReference type="NCBI Taxonomy" id="901"/>
    <lineage>
        <taxon>Bacteria</taxon>
        <taxon>Pseudomonadati</taxon>
        <taxon>Thermodesulfobacteriota</taxon>
        <taxon>Desulfovibrionia</taxon>
        <taxon>Desulfovibrionales</taxon>
        <taxon>Desulfovibrionaceae</taxon>
        <taxon>Desulfovibrio</taxon>
    </lineage>
</organism>
<name>A0A1K1LBR2_9BACT</name>
<feature type="transmembrane region" description="Helical" evidence="10">
    <location>
        <begin position="54"/>
        <end position="71"/>
    </location>
</feature>
<dbReference type="PANTHER" id="PTHR34182">
    <property type="entry name" value="PROTEIN-EXPORT MEMBRANE PROTEIN SECG"/>
    <property type="match status" value="1"/>
</dbReference>
<dbReference type="PRINTS" id="PR01651">
    <property type="entry name" value="SECGEXPORT"/>
</dbReference>
<dbReference type="GO" id="GO:0009306">
    <property type="term" value="P:protein secretion"/>
    <property type="evidence" value="ECO:0007669"/>
    <property type="project" value="UniProtKB-UniRule"/>
</dbReference>
<dbReference type="OrthoDB" id="5472122at2"/>
<evidence type="ECO:0000256" key="10">
    <source>
        <dbReference type="RuleBase" id="RU365087"/>
    </source>
</evidence>
<evidence type="ECO:0000256" key="4">
    <source>
        <dbReference type="ARBA" id="ARBA00022475"/>
    </source>
</evidence>
<dbReference type="KEGG" id="dpg:DESPIGER_0244"/>
<comment type="function">
    <text evidence="10">Involved in protein export. Participates in an early event of protein translocation.</text>
</comment>
<dbReference type="EMBL" id="LT630450">
    <property type="protein sequence ID" value="SFV72141.1"/>
    <property type="molecule type" value="Genomic_DNA"/>
</dbReference>
<keyword evidence="8 10" id="KW-0811">Translocation</keyword>
<dbReference type="RefSeq" id="WP_072332020.1">
    <property type="nucleotide sequence ID" value="NZ_CALJDE010000051.1"/>
</dbReference>
<evidence type="ECO:0000256" key="7">
    <source>
        <dbReference type="ARBA" id="ARBA00022989"/>
    </source>
</evidence>
<keyword evidence="6 10" id="KW-0653">Protein transport</keyword>
<reference evidence="13" key="1">
    <citation type="submission" date="2016-10" db="EMBL/GenBank/DDBJ databases">
        <authorList>
            <person name="Wegmann U."/>
        </authorList>
    </citation>
    <scope>NUCLEOTIDE SEQUENCE [LARGE SCALE GENOMIC DNA]</scope>
</reference>
<evidence type="ECO:0000256" key="2">
    <source>
        <dbReference type="ARBA" id="ARBA00008445"/>
    </source>
</evidence>
<keyword evidence="4 10" id="KW-1003">Cell membrane</keyword>
<dbReference type="GO" id="GO:0005886">
    <property type="term" value="C:plasma membrane"/>
    <property type="evidence" value="ECO:0007669"/>
    <property type="project" value="UniProtKB-SubCell"/>
</dbReference>
<evidence type="ECO:0000256" key="1">
    <source>
        <dbReference type="ARBA" id="ARBA00004651"/>
    </source>
</evidence>
<comment type="similarity">
    <text evidence="2 10">Belongs to the SecG family.</text>
</comment>
<dbReference type="GO" id="GO:0065002">
    <property type="term" value="P:intracellular protein transmembrane transport"/>
    <property type="evidence" value="ECO:0007669"/>
    <property type="project" value="TreeGrafter"/>
</dbReference>
<evidence type="ECO:0000256" key="9">
    <source>
        <dbReference type="ARBA" id="ARBA00023136"/>
    </source>
</evidence>
<dbReference type="GO" id="GO:0015450">
    <property type="term" value="F:protein-transporting ATPase activity"/>
    <property type="evidence" value="ECO:0007669"/>
    <property type="project" value="UniProtKB-UniRule"/>
</dbReference>
<evidence type="ECO:0000256" key="6">
    <source>
        <dbReference type="ARBA" id="ARBA00022927"/>
    </source>
</evidence>